<gene>
    <name evidence="1" type="ORF">CSKR_110045</name>
</gene>
<dbReference type="EMBL" id="NIRI02000010">
    <property type="protein sequence ID" value="KAG5453962.1"/>
    <property type="molecule type" value="Genomic_DNA"/>
</dbReference>
<evidence type="ECO:0000313" key="2">
    <source>
        <dbReference type="Proteomes" id="UP000286415"/>
    </source>
</evidence>
<dbReference type="Proteomes" id="UP000286415">
    <property type="component" value="Unassembled WGS sequence"/>
</dbReference>
<name>A0A3R7JU82_CLOSI</name>
<proteinExistence type="predicted"/>
<evidence type="ECO:0000313" key="1">
    <source>
        <dbReference type="EMBL" id="KAG5453962.1"/>
    </source>
</evidence>
<comment type="caution">
    <text evidence="1">The sequence shown here is derived from an EMBL/GenBank/DDBJ whole genome shotgun (WGS) entry which is preliminary data.</text>
</comment>
<reference evidence="1 2" key="1">
    <citation type="journal article" date="2018" name="Biotechnol. Adv.">
        <title>Improved genomic resources and new bioinformatic workflow for the carcinogenic parasite Clonorchis sinensis: Biotechnological implications.</title>
        <authorList>
            <person name="Wang D."/>
            <person name="Korhonen P.K."/>
            <person name="Gasser R.B."/>
            <person name="Young N.D."/>
        </authorList>
    </citation>
    <scope>NUCLEOTIDE SEQUENCE [LARGE SCALE GENOMIC DNA]</scope>
    <source>
        <strain evidence="1">Cs-k2</strain>
    </source>
</reference>
<keyword evidence="2" id="KW-1185">Reference proteome</keyword>
<protein>
    <submittedName>
        <fullName evidence="1">Uncharacterized protein</fullName>
    </submittedName>
</protein>
<sequence length="66" mass="7006">MKQLSLVVGLCGIGILFIFMPLSFERSSSCSGVIIPVSPHQREALDSSLALSGARQQCISNDRAGI</sequence>
<dbReference type="AlphaFoldDB" id="A0A3R7JU82"/>
<accession>A0A3R7JU82</accession>
<dbReference type="InParanoid" id="A0A3R7JU82"/>
<organism evidence="1 2">
    <name type="scientific">Clonorchis sinensis</name>
    <name type="common">Chinese liver fluke</name>
    <dbReference type="NCBI Taxonomy" id="79923"/>
    <lineage>
        <taxon>Eukaryota</taxon>
        <taxon>Metazoa</taxon>
        <taxon>Spiralia</taxon>
        <taxon>Lophotrochozoa</taxon>
        <taxon>Platyhelminthes</taxon>
        <taxon>Trematoda</taxon>
        <taxon>Digenea</taxon>
        <taxon>Opisthorchiida</taxon>
        <taxon>Opisthorchiata</taxon>
        <taxon>Opisthorchiidae</taxon>
        <taxon>Clonorchis</taxon>
    </lineage>
</organism>
<reference evidence="1 2" key="2">
    <citation type="journal article" date="2021" name="Genomics">
        <title>High-quality reference genome for Clonorchis sinensis.</title>
        <authorList>
            <person name="Young N.D."/>
            <person name="Stroehlein A.J."/>
            <person name="Kinkar L."/>
            <person name="Wang T."/>
            <person name="Sohn W.M."/>
            <person name="Chang B.C.H."/>
            <person name="Kaur P."/>
            <person name="Weisz D."/>
            <person name="Dudchenko O."/>
            <person name="Aiden E.L."/>
            <person name="Korhonen P.K."/>
            <person name="Gasser R.B."/>
        </authorList>
    </citation>
    <scope>NUCLEOTIDE SEQUENCE [LARGE SCALE GENOMIC DNA]</scope>
    <source>
        <strain evidence="1">Cs-k2</strain>
    </source>
</reference>